<protein>
    <submittedName>
        <fullName evidence="2">Uncharacterized protein</fullName>
    </submittedName>
</protein>
<evidence type="ECO:0000256" key="1">
    <source>
        <dbReference type="SAM" id="SignalP"/>
    </source>
</evidence>
<accession>A0A9W8DLD9</accession>
<dbReference type="Proteomes" id="UP001150569">
    <property type="component" value="Unassembled WGS sequence"/>
</dbReference>
<gene>
    <name evidence="2" type="ORF">IWQ60_012417</name>
</gene>
<feature type="signal peptide" evidence="1">
    <location>
        <begin position="1"/>
        <end position="19"/>
    </location>
</feature>
<name>A0A9W8DLD9_9FUNG</name>
<proteinExistence type="predicted"/>
<organism evidence="2 3">
    <name type="scientific">Tieghemiomyces parasiticus</name>
    <dbReference type="NCBI Taxonomy" id="78921"/>
    <lineage>
        <taxon>Eukaryota</taxon>
        <taxon>Fungi</taxon>
        <taxon>Fungi incertae sedis</taxon>
        <taxon>Zoopagomycota</taxon>
        <taxon>Kickxellomycotina</taxon>
        <taxon>Dimargaritomycetes</taxon>
        <taxon>Dimargaritales</taxon>
        <taxon>Dimargaritaceae</taxon>
        <taxon>Tieghemiomyces</taxon>
    </lineage>
</organism>
<dbReference type="AlphaFoldDB" id="A0A9W8DLD9"/>
<comment type="caution">
    <text evidence="2">The sequence shown here is derived from an EMBL/GenBank/DDBJ whole genome shotgun (WGS) entry which is preliminary data.</text>
</comment>
<sequence>MKCATAVLFLAVASATVLANTDDLNSIMDCMQKPSCSADPVACGQTCLGISKADAEGMMSCETACPVPSDASSNSIENYTKCVTGCISQYSPKLSSAMNGVMTSLNAQLASATSELDSVLASSTNDADDTSSASNSAVVSSAMVAITGAIALYRL</sequence>
<evidence type="ECO:0000313" key="3">
    <source>
        <dbReference type="Proteomes" id="UP001150569"/>
    </source>
</evidence>
<feature type="chain" id="PRO_5040883520" evidence="1">
    <location>
        <begin position="20"/>
        <end position="155"/>
    </location>
</feature>
<keyword evidence="3" id="KW-1185">Reference proteome</keyword>
<keyword evidence="1" id="KW-0732">Signal</keyword>
<reference evidence="2" key="1">
    <citation type="submission" date="2022-07" db="EMBL/GenBank/DDBJ databases">
        <title>Phylogenomic reconstructions and comparative analyses of Kickxellomycotina fungi.</title>
        <authorList>
            <person name="Reynolds N.K."/>
            <person name="Stajich J.E."/>
            <person name="Barry K."/>
            <person name="Grigoriev I.V."/>
            <person name="Crous P."/>
            <person name="Smith M.E."/>
        </authorList>
    </citation>
    <scope>NUCLEOTIDE SEQUENCE</scope>
    <source>
        <strain evidence="2">RSA 861</strain>
    </source>
</reference>
<evidence type="ECO:0000313" key="2">
    <source>
        <dbReference type="EMBL" id="KAJ1904657.1"/>
    </source>
</evidence>
<dbReference type="EMBL" id="JANBPT010001888">
    <property type="protein sequence ID" value="KAJ1904657.1"/>
    <property type="molecule type" value="Genomic_DNA"/>
</dbReference>